<dbReference type="SUPFAM" id="SSF53649">
    <property type="entry name" value="Alkaline phosphatase-like"/>
    <property type="match status" value="1"/>
</dbReference>
<protein>
    <recommendedName>
        <fullName evidence="1">Sulfatase N-terminal domain-containing protein</fullName>
    </recommendedName>
</protein>
<evidence type="ECO:0000313" key="3">
    <source>
        <dbReference type="Proteomes" id="UP000279422"/>
    </source>
</evidence>
<dbReference type="InterPro" id="IPR052701">
    <property type="entry name" value="GAG_Ulvan_Degrading_Sulfatases"/>
</dbReference>
<evidence type="ECO:0000259" key="1">
    <source>
        <dbReference type="Pfam" id="PF00884"/>
    </source>
</evidence>
<dbReference type="InterPro" id="IPR000917">
    <property type="entry name" value="Sulfatase_N"/>
</dbReference>
<accession>A0A497E5H3</accession>
<feature type="domain" description="Sulfatase N-terminal" evidence="1">
    <location>
        <begin position="7"/>
        <end position="330"/>
    </location>
</feature>
<dbReference type="PANTHER" id="PTHR43751:SF3">
    <property type="entry name" value="SULFATASE N-TERMINAL DOMAIN-CONTAINING PROTEIN"/>
    <property type="match status" value="1"/>
</dbReference>
<dbReference type="Gene3D" id="3.40.720.10">
    <property type="entry name" value="Alkaline Phosphatase, subunit A"/>
    <property type="match status" value="1"/>
</dbReference>
<dbReference type="Proteomes" id="UP000279422">
    <property type="component" value="Unassembled WGS sequence"/>
</dbReference>
<dbReference type="InterPro" id="IPR017850">
    <property type="entry name" value="Alkaline_phosphatase_core_sf"/>
</dbReference>
<dbReference type="EMBL" id="QMPZ01000102">
    <property type="protein sequence ID" value="RLE08355.1"/>
    <property type="molecule type" value="Genomic_DNA"/>
</dbReference>
<proteinExistence type="predicted"/>
<dbReference type="CDD" id="cd16148">
    <property type="entry name" value="sulfatase_like"/>
    <property type="match status" value="1"/>
</dbReference>
<dbReference type="AlphaFoldDB" id="A0A497E5H3"/>
<sequence>MSRKERPNILIFLMDTQPVRNMGCYGYSKNTTPNIDKIAEEGTVYENHFVTGSWTVPSHASLFTGKYQSGHGVGVQFEFMPNDYPTMPEILEKAGYQTVAFSNNSWVNQDATNVARGWRDFTLVPRPKGQNVQIGPEDDFILDTNVDSGSLSTVKLVQEWLEKKWDKQRPFAMFINCVEPHLRVWAPQPFRSRFLEKGISDEEAKKVNQDVFAERMGFVNRPGGHMSSEDWEILKMLYDGETACLDDRMGLLFNYLREKRILDRTLLIITSDHGDLVDRVGMMGHHLSLFDDLIHTPLIMRYPGVVPQNKRITHLVQICDLLPTLIELLEIDDELAEEEFQGVSLLPTWNGQPVREFIVAEYMKPLQTIERALRRRMDFDYRIWLKRIKTLRTLEYKYHWYSDGHDLLFDIKADPGERNNIIDQKPEQASKMKDMLEKFLLSIKRRDYGDRMRNSGFRNVRWENIDRLKAWGIYRDITFR</sequence>
<dbReference type="PANTHER" id="PTHR43751">
    <property type="entry name" value="SULFATASE"/>
    <property type="match status" value="1"/>
</dbReference>
<evidence type="ECO:0000313" key="2">
    <source>
        <dbReference type="EMBL" id="RLE08355.1"/>
    </source>
</evidence>
<organism evidence="2 3">
    <name type="scientific">Aerophobetes bacterium</name>
    <dbReference type="NCBI Taxonomy" id="2030807"/>
    <lineage>
        <taxon>Bacteria</taxon>
        <taxon>Candidatus Aerophobota</taxon>
    </lineage>
</organism>
<reference evidence="2 3" key="1">
    <citation type="submission" date="2018-06" db="EMBL/GenBank/DDBJ databases">
        <title>Extensive metabolic versatility and redundancy in microbially diverse, dynamic hydrothermal sediments.</title>
        <authorList>
            <person name="Dombrowski N."/>
            <person name="Teske A."/>
            <person name="Baker B.J."/>
        </authorList>
    </citation>
    <scope>NUCLEOTIDE SEQUENCE [LARGE SCALE GENOMIC DNA]</scope>
    <source>
        <strain evidence="2">B47_G16</strain>
    </source>
</reference>
<comment type="caution">
    <text evidence="2">The sequence shown here is derived from an EMBL/GenBank/DDBJ whole genome shotgun (WGS) entry which is preliminary data.</text>
</comment>
<name>A0A497E5H3_UNCAE</name>
<gene>
    <name evidence="2" type="ORF">DRJ00_06450</name>
</gene>
<dbReference type="Pfam" id="PF00884">
    <property type="entry name" value="Sulfatase"/>
    <property type="match status" value="1"/>
</dbReference>